<reference evidence="3" key="1">
    <citation type="submission" date="2016-10" db="EMBL/GenBank/DDBJ databases">
        <authorList>
            <person name="Varghese N."/>
            <person name="Submissions S."/>
        </authorList>
    </citation>
    <scope>NUCLEOTIDE SEQUENCE [LARGE SCALE GENOMIC DNA]</scope>
    <source>
        <strain evidence="3">IMMIB L-1606</strain>
    </source>
</reference>
<evidence type="ECO:0000313" key="2">
    <source>
        <dbReference type="EMBL" id="SDT29937.1"/>
    </source>
</evidence>
<keyword evidence="1" id="KW-1133">Transmembrane helix</keyword>
<keyword evidence="1" id="KW-0472">Membrane</keyword>
<dbReference type="Proteomes" id="UP000198751">
    <property type="component" value="Chromosome I"/>
</dbReference>
<protein>
    <submittedName>
        <fullName evidence="2">Uncharacterized protein</fullName>
    </submittedName>
</protein>
<name>A0A1H1Z8L3_9MICC</name>
<sequence>MSRPADSPKFARARVAKVMEVLIFVCWGVIAVSFVAVTLAGHMRPLSLVTLAGAMACLAGILFVLFSSWKKWAHDTSYSLSGKGLGLIFALVGVSLLFVVLTVVLQ</sequence>
<dbReference type="AlphaFoldDB" id="A0A1H1Z8L3"/>
<accession>A0A1H1Z8L3</accession>
<keyword evidence="3" id="KW-1185">Reference proteome</keyword>
<gene>
    <name evidence="2" type="ORF">SAMN04489743_2341</name>
</gene>
<keyword evidence="1" id="KW-0812">Transmembrane</keyword>
<proteinExistence type="predicted"/>
<dbReference type="EMBL" id="LT629779">
    <property type="protein sequence ID" value="SDT29937.1"/>
    <property type="molecule type" value="Genomic_DNA"/>
</dbReference>
<organism evidence="2 3">
    <name type="scientific">Pseudarthrobacter equi</name>
    <dbReference type="NCBI Taxonomy" id="728066"/>
    <lineage>
        <taxon>Bacteria</taxon>
        <taxon>Bacillati</taxon>
        <taxon>Actinomycetota</taxon>
        <taxon>Actinomycetes</taxon>
        <taxon>Micrococcales</taxon>
        <taxon>Micrococcaceae</taxon>
        <taxon>Pseudarthrobacter</taxon>
    </lineage>
</organism>
<evidence type="ECO:0000313" key="3">
    <source>
        <dbReference type="Proteomes" id="UP000198751"/>
    </source>
</evidence>
<feature type="transmembrane region" description="Helical" evidence="1">
    <location>
        <begin position="21"/>
        <end position="40"/>
    </location>
</feature>
<feature type="transmembrane region" description="Helical" evidence="1">
    <location>
        <begin position="87"/>
        <end position="105"/>
    </location>
</feature>
<feature type="transmembrane region" description="Helical" evidence="1">
    <location>
        <begin position="46"/>
        <end position="66"/>
    </location>
</feature>
<evidence type="ECO:0000256" key="1">
    <source>
        <dbReference type="SAM" id="Phobius"/>
    </source>
</evidence>